<dbReference type="SUPFAM" id="SSF54001">
    <property type="entry name" value="Cysteine proteinases"/>
    <property type="match status" value="1"/>
</dbReference>
<evidence type="ECO:0000259" key="8">
    <source>
        <dbReference type="PROSITE" id="PS50802"/>
    </source>
</evidence>
<sequence>MPFAKIRFKAPSGQGVVELEDDATARQLTDAIKTKIDSTDITIKYGWPLKTLGSDQLDATILSLNLQRENLTIVPAESRVPSPAPTPTNKVTEKAPSRRNPEDVNVQIPGKPGDPSFLILRVMPDDNSCLFRAVSGALLGRTDDPEGPPPNKLREMVVQQIMLNPETWTEVVLDRKPADYCRTMLKPDTWGGEIEIAIISEVYGIEICVIDVKGGAVIKYGEGSYDQRCVIVWSGIHYDRIVEVMDINQAETSFDISSWDVASSDHILESSKVLCQQLKDRGYFVDLNDAVLRCNDCYDIGKEVYVQGLRARIDHSKETEHQNFEEVEDRNRT</sequence>
<dbReference type="EMBL" id="MCFJ01000004">
    <property type="protein sequence ID" value="ORY67236.1"/>
    <property type="molecule type" value="Genomic_DNA"/>
</dbReference>
<reference evidence="9 10" key="1">
    <citation type="submission" date="2016-07" db="EMBL/GenBank/DDBJ databases">
        <title>Pervasive Adenine N6-methylation of Active Genes in Fungi.</title>
        <authorList>
            <consortium name="DOE Joint Genome Institute"/>
            <person name="Mondo S.J."/>
            <person name="Dannebaum R.O."/>
            <person name="Kuo R.C."/>
            <person name="Labutti K."/>
            <person name="Haridas S."/>
            <person name="Kuo A."/>
            <person name="Salamov A."/>
            <person name="Ahrendt S.R."/>
            <person name="Lipzen A."/>
            <person name="Sullivan W."/>
            <person name="Andreopoulos W.B."/>
            <person name="Clum A."/>
            <person name="Lindquist E."/>
            <person name="Daum C."/>
            <person name="Ramamoorthy G.K."/>
            <person name="Gryganskyi A."/>
            <person name="Culley D."/>
            <person name="Magnuson J.K."/>
            <person name="James T.Y."/>
            <person name="O'Malley M.A."/>
            <person name="Stajich J.E."/>
            <person name="Spatafora J.W."/>
            <person name="Visel A."/>
            <person name="Grigoriev I.V."/>
        </authorList>
    </citation>
    <scope>NUCLEOTIDE SEQUENCE [LARGE SCALE GENOMIC DNA]</scope>
    <source>
        <strain evidence="9 10">CBS 129021</strain>
    </source>
</reference>
<evidence type="ECO:0000313" key="9">
    <source>
        <dbReference type="EMBL" id="ORY67236.1"/>
    </source>
</evidence>
<protein>
    <recommendedName>
        <fullName evidence="6">Ubiquitin thioesterase OTU</fullName>
        <ecNumber evidence="6">3.4.19.12</ecNumber>
    </recommendedName>
</protein>
<dbReference type="Proteomes" id="UP000193689">
    <property type="component" value="Unassembled WGS sequence"/>
</dbReference>
<keyword evidence="2" id="KW-0645">Protease</keyword>
<keyword evidence="3 6" id="KW-0833">Ubl conjugation pathway</keyword>
<dbReference type="GO" id="GO:0005634">
    <property type="term" value="C:nucleus"/>
    <property type="evidence" value="ECO:0007669"/>
    <property type="project" value="TreeGrafter"/>
</dbReference>
<dbReference type="InterPro" id="IPR003323">
    <property type="entry name" value="OTU_dom"/>
</dbReference>
<evidence type="ECO:0000256" key="6">
    <source>
        <dbReference type="RuleBase" id="RU367104"/>
    </source>
</evidence>
<dbReference type="Gene3D" id="3.10.20.90">
    <property type="entry name" value="Phosphatidylinositol 3-kinase Catalytic Subunit, Chain A, domain 1"/>
    <property type="match status" value="1"/>
</dbReference>
<dbReference type="Pfam" id="PF21403">
    <property type="entry name" value="OTU1_UBXL"/>
    <property type="match status" value="1"/>
</dbReference>
<dbReference type="GO" id="GO:0030968">
    <property type="term" value="P:endoplasmic reticulum unfolded protein response"/>
    <property type="evidence" value="ECO:0007669"/>
    <property type="project" value="TreeGrafter"/>
</dbReference>
<keyword evidence="5 6" id="KW-0788">Thiol protease</keyword>
<keyword evidence="10" id="KW-1185">Reference proteome</keyword>
<feature type="compositionally biased region" description="Basic and acidic residues" evidence="7">
    <location>
        <begin position="91"/>
        <end position="102"/>
    </location>
</feature>
<evidence type="ECO:0000256" key="1">
    <source>
        <dbReference type="ARBA" id="ARBA00000707"/>
    </source>
</evidence>
<dbReference type="AlphaFoldDB" id="A0A1Y2E7H9"/>
<dbReference type="OrthoDB" id="65596at2759"/>
<dbReference type="EC" id="3.4.19.12" evidence="6"/>
<keyword evidence="4 6" id="KW-0378">Hydrolase</keyword>
<proteinExistence type="predicted"/>
<dbReference type="CDD" id="cd22745">
    <property type="entry name" value="OTU_OTU1"/>
    <property type="match status" value="1"/>
</dbReference>
<dbReference type="InParanoid" id="A0A1Y2E7H9"/>
<dbReference type="PANTHER" id="PTHR13312">
    <property type="entry name" value="HIV-INDUCED PROTEIN-7-LIKE PROTEASE"/>
    <property type="match status" value="1"/>
</dbReference>
<evidence type="ECO:0000256" key="3">
    <source>
        <dbReference type="ARBA" id="ARBA00022786"/>
    </source>
</evidence>
<dbReference type="InterPro" id="IPR048857">
    <property type="entry name" value="OTU1_Ubl"/>
</dbReference>
<comment type="catalytic activity">
    <reaction evidence="1 6">
        <text>Thiol-dependent hydrolysis of ester, thioester, amide, peptide and isopeptide bonds formed by the C-terminal Gly of ubiquitin (a 76-residue protein attached to proteins as an intracellular targeting signal).</text>
        <dbReference type="EC" id="3.4.19.12"/>
    </reaction>
</comment>
<dbReference type="GeneID" id="63771765"/>
<dbReference type="GO" id="GO:0036503">
    <property type="term" value="P:ERAD pathway"/>
    <property type="evidence" value="ECO:0007669"/>
    <property type="project" value="TreeGrafter"/>
</dbReference>
<dbReference type="FunCoup" id="A0A1Y2E7H9">
    <property type="interactions" value="680"/>
</dbReference>
<keyword evidence="6" id="KW-0963">Cytoplasm</keyword>
<dbReference type="PROSITE" id="PS50802">
    <property type="entry name" value="OTU"/>
    <property type="match status" value="1"/>
</dbReference>
<dbReference type="PANTHER" id="PTHR13312:SF0">
    <property type="entry name" value="UBIQUITIN THIOESTERASE OTU1"/>
    <property type="match status" value="1"/>
</dbReference>
<dbReference type="STRING" id="1141098.A0A1Y2E7H9"/>
<evidence type="ECO:0000256" key="7">
    <source>
        <dbReference type="SAM" id="MobiDB-lite"/>
    </source>
</evidence>
<comment type="subcellular location">
    <subcellularLocation>
        <location evidence="6">Cytoplasm</location>
    </subcellularLocation>
</comment>
<dbReference type="RefSeq" id="XP_040717860.1">
    <property type="nucleotide sequence ID" value="XM_040855553.1"/>
</dbReference>
<organism evidence="9 10">
    <name type="scientific">Pseudomassariella vexata</name>
    <dbReference type="NCBI Taxonomy" id="1141098"/>
    <lineage>
        <taxon>Eukaryota</taxon>
        <taxon>Fungi</taxon>
        <taxon>Dikarya</taxon>
        <taxon>Ascomycota</taxon>
        <taxon>Pezizomycotina</taxon>
        <taxon>Sordariomycetes</taxon>
        <taxon>Xylariomycetidae</taxon>
        <taxon>Amphisphaeriales</taxon>
        <taxon>Pseudomassariaceae</taxon>
        <taxon>Pseudomassariella</taxon>
    </lineage>
</organism>
<dbReference type="InterPro" id="IPR038765">
    <property type="entry name" value="Papain-like_cys_pep_sf"/>
</dbReference>
<dbReference type="GO" id="GO:0016579">
    <property type="term" value="P:protein deubiquitination"/>
    <property type="evidence" value="ECO:0007669"/>
    <property type="project" value="TreeGrafter"/>
</dbReference>
<accession>A0A1Y2E7H9</accession>
<gene>
    <name evidence="9" type="ORF">BCR38DRAFT_337697</name>
</gene>
<evidence type="ECO:0000256" key="4">
    <source>
        <dbReference type="ARBA" id="ARBA00022801"/>
    </source>
</evidence>
<evidence type="ECO:0000256" key="5">
    <source>
        <dbReference type="ARBA" id="ARBA00022807"/>
    </source>
</evidence>
<comment type="function">
    <text evidence="6">Hydrolase that can remove conjugated ubiquitin from proteins and may therefore play an important regulatory role at the level of protein turnover by preventing degradation.</text>
</comment>
<dbReference type="GO" id="GO:0005829">
    <property type="term" value="C:cytosol"/>
    <property type="evidence" value="ECO:0007669"/>
    <property type="project" value="TreeGrafter"/>
</dbReference>
<evidence type="ECO:0000256" key="2">
    <source>
        <dbReference type="ARBA" id="ARBA00022670"/>
    </source>
</evidence>
<evidence type="ECO:0000313" key="10">
    <source>
        <dbReference type="Proteomes" id="UP000193689"/>
    </source>
</evidence>
<name>A0A1Y2E7H9_9PEZI</name>
<dbReference type="Gene3D" id="3.90.70.80">
    <property type="match status" value="1"/>
</dbReference>
<feature type="region of interest" description="Disordered" evidence="7">
    <location>
        <begin position="77"/>
        <end position="110"/>
    </location>
</feature>
<comment type="caution">
    <text evidence="9">The sequence shown here is derived from an EMBL/GenBank/DDBJ whole genome shotgun (WGS) entry which is preliminary data.</text>
</comment>
<feature type="domain" description="OTU" evidence="8">
    <location>
        <begin position="118"/>
        <end position="244"/>
    </location>
</feature>
<dbReference type="Pfam" id="PF02338">
    <property type="entry name" value="OTU"/>
    <property type="match status" value="1"/>
</dbReference>
<dbReference type="GO" id="GO:0004843">
    <property type="term" value="F:cysteine-type deubiquitinase activity"/>
    <property type="evidence" value="ECO:0007669"/>
    <property type="project" value="UniProtKB-UniRule"/>
</dbReference>